<evidence type="ECO:0000256" key="1">
    <source>
        <dbReference type="ARBA" id="ARBA00000900"/>
    </source>
</evidence>
<dbReference type="SUPFAM" id="SSF57850">
    <property type="entry name" value="RING/U-box"/>
    <property type="match status" value="1"/>
</dbReference>
<feature type="compositionally biased region" description="Acidic residues" evidence="10">
    <location>
        <begin position="46"/>
        <end position="66"/>
    </location>
</feature>
<keyword evidence="7" id="KW-0805">Transcription regulation</keyword>
<protein>
    <recommendedName>
        <fullName evidence="2">RING-type E3 ubiquitin transferase</fullName>
        <ecNumber evidence="2">2.3.2.27</ecNumber>
    </recommendedName>
</protein>
<dbReference type="Pfam" id="PF00097">
    <property type="entry name" value="zf-C3HC4"/>
    <property type="match status" value="1"/>
</dbReference>
<keyword evidence="4" id="KW-0479">Metal-binding</keyword>
<evidence type="ECO:0000256" key="9">
    <source>
        <dbReference type="PROSITE-ProRule" id="PRU00175"/>
    </source>
</evidence>
<dbReference type="SMART" id="SM00184">
    <property type="entry name" value="RING"/>
    <property type="match status" value="1"/>
</dbReference>
<dbReference type="PROSITE" id="PS00518">
    <property type="entry name" value="ZF_RING_1"/>
    <property type="match status" value="1"/>
</dbReference>
<proteinExistence type="predicted"/>
<feature type="region of interest" description="Disordered" evidence="10">
    <location>
        <begin position="308"/>
        <end position="340"/>
    </location>
</feature>
<name>A0ABR2VPH3_9FUNG</name>
<reference evidence="12 13" key="1">
    <citation type="submission" date="2023-04" db="EMBL/GenBank/DDBJ databases">
        <title>Genome of Basidiobolus ranarum AG-B5.</title>
        <authorList>
            <person name="Stajich J.E."/>
            <person name="Carter-House D."/>
            <person name="Gryganskyi A."/>
        </authorList>
    </citation>
    <scope>NUCLEOTIDE SEQUENCE [LARGE SCALE GENOMIC DNA]</scope>
    <source>
        <strain evidence="12 13">AG-B5</strain>
    </source>
</reference>
<dbReference type="Proteomes" id="UP001479436">
    <property type="component" value="Unassembled WGS sequence"/>
</dbReference>
<evidence type="ECO:0000256" key="2">
    <source>
        <dbReference type="ARBA" id="ARBA00012483"/>
    </source>
</evidence>
<sequence>MSSQVSSTTDENIDHSNDEYTSPEEGSISNNLEDSPQGSNKRALSDSEETTEDPTEDEKEEEEVEDNCPICLSGFQQKTFVEPCLHTYCFQCIELWASAHRQCPLCKVEFFSVIYNVAYETYRRFTFPPLALKHGPQSTQAPHSSFRPQPYRRRRPIPQYGPIEVDEEQRIEAGYRKRRLVYKYKLRAVHIGSNAHSGFQPASLQSQSNTARVVAWIRRDLQVLLNDEDVELVKEHILAILKKMDLKSEKAIELLTPFLGEQSEHFVHELITFARSSLNINDYDRYVPYNIPQQLDDREHRKIQRMLSKENRNLKKPKNSQENVRSRGSSSPELLSPVSE</sequence>
<dbReference type="InterPro" id="IPR018957">
    <property type="entry name" value="Znf_C3HC4_RING-type"/>
</dbReference>
<comment type="caution">
    <text evidence="12">The sequence shown here is derived from an EMBL/GenBank/DDBJ whole genome shotgun (WGS) entry which is preliminary data.</text>
</comment>
<gene>
    <name evidence="12" type="ORF">K7432_014787</name>
</gene>
<feature type="region of interest" description="Disordered" evidence="10">
    <location>
        <begin position="1"/>
        <end position="66"/>
    </location>
</feature>
<accession>A0ABR2VPH3</accession>
<feature type="compositionally biased region" description="Low complexity" evidence="10">
    <location>
        <begin position="329"/>
        <end position="340"/>
    </location>
</feature>
<evidence type="ECO:0000256" key="7">
    <source>
        <dbReference type="ARBA" id="ARBA00023015"/>
    </source>
</evidence>
<evidence type="ECO:0000259" key="11">
    <source>
        <dbReference type="PROSITE" id="PS50089"/>
    </source>
</evidence>
<keyword evidence="5 9" id="KW-0863">Zinc-finger</keyword>
<organism evidence="12 13">
    <name type="scientific">Basidiobolus ranarum</name>
    <dbReference type="NCBI Taxonomy" id="34480"/>
    <lineage>
        <taxon>Eukaryota</taxon>
        <taxon>Fungi</taxon>
        <taxon>Fungi incertae sedis</taxon>
        <taxon>Zoopagomycota</taxon>
        <taxon>Entomophthoromycotina</taxon>
        <taxon>Basidiobolomycetes</taxon>
        <taxon>Basidiobolales</taxon>
        <taxon>Basidiobolaceae</taxon>
        <taxon>Basidiobolus</taxon>
    </lineage>
</organism>
<dbReference type="InterPro" id="IPR001841">
    <property type="entry name" value="Znf_RING"/>
</dbReference>
<keyword evidence="13" id="KW-1185">Reference proteome</keyword>
<dbReference type="PANTHER" id="PTHR46077:SF1">
    <property type="entry name" value="TOP1 BINDING ARGININE_SERINE RICH PROTEIN, E3 UBIQUITIN LIGASE"/>
    <property type="match status" value="1"/>
</dbReference>
<dbReference type="Pfam" id="PF26084">
    <property type="entry name" value="PWI_Topors"/>
    <property type="match status" value="1"/>
</dbReference>
<dbReference type="PROSITE" id="PS50089">
    <property type="entry name" value="ZF_RING_2"/>
    <property type="match status" value="1"/>
</dbReference>
<dbReference type="PANTHER" id="PTHR46077">
    <property type="entry name" value="E3 UBIQUITIN-PROTEIN LIGASE TOPORS"/>
    <property type="match status" value="1"/>
</dbReference>
<evidence type="ECO:0000313" key="12">
    <source>
        <dbReference type="EMBL" id="KAK9687450.1"/>
    </source>
</evidence>
<feature type="domain" description="RING-type" evidence="11">
    <location>
        <begin position="68"/>
        <end position="107"/>
    </location>
</feature>
<keyword evidence="3" id="KW-0808">Transferase</keyword>
<evidence type="ECO:0000256" key="4">
    <source>
        <dbReference type="ARBA" id="ARBA00022723"/>
    </source>
</evidence>
<keyword evidence="8" id="KW-0804">Transcription</keyword>
<keyword evidence="6" id="KW-0862">Zinc</keyword>
<evidence type="ECO:0000256" key="8">
    <source>
        <dbReference type="ARBA" id="ARBA00023163"/>
    </source>
</evidence>
<dbReference type="InterPro" id="IPR013083">
    <property type="entry name" value="Znf_RING/FYVE/PHD"/>
</dbReference>
<dbReference type="EMBL" id="JASJQH010008656">
    <property type="protein sequence ID" value="KAK9687450.1"/>
    <property type="molecule type" value="Genomic_DNA"/>
</dbReference>
<evidence type="ECO:0000256" key="6">
    <source>
        <dbReference type="ARBA" id="ARBA00022833"/>
    </source>
</evidence>
<feature type="compositionally biased region" description="Polar residues" evidence="10">
    <location>
        <begin position="27"/>
        <end position="42"/>
    </location>
</feature>
<dbReference type="InterPro" id="IPR017907">
    <property type="entry name" value="Znf_RING_CS"/>
</dbReference>
<evidence type="ECO:0000256" key="10">
    <source>
        <dbReference type="SAM" id="MobiDB-lite"/>
    </source>
</evidence>
<comment type="catalytic activity">
    <reaction evidence="1">
        <text>S-ubiquitinyl-[E2 ubiquitin-conjugating enzyme]-L-cysteine + [acceptor protein]-L-lysine = [E2 ubiquitin-conjugating enzyme]-L-cysteine + N(6)-ubiquitinyl-[acceptor protein]-L-lysine.</text>
        <dbReference type="EC" id="2.3.2.27"/>
    </reaction>
</comment>
<evidence type="ECO:0000313" key="13">
    <source>
        <dbReference type="Proteomes" id="UP001479436"/>
    </source>
</evidence>
<dbReference type="EC" id="2.3.2.27" evidence="2"/>
<dbReference type="InterPro" id="IPR058745">
    <property type="entry name" value="PWI_Topors"/>
</dbReference>
<dbReference type="Gene3D" id="3.30.40.10">
    <property type="entry name" value="Zinc/RING finger domain, C3HC4 (zinc finger)"/>
    <property type="match status" value="1"/>
</dbReference>
<evidence type="ECO:0000256" key="3">
    <source>
        <dbReference type="ARBA" id="ARBA00022679"/>
    </source>
</evidence>
<evidence type="ECO:0000256" key="5">
    <source>
        <dbReference type="ARBA" id="ARBA00022771"/>
    </source>
</evidence>
<feature type="compositionally biased region" description="Polar residues" evidence="10">
    <location>
        <begin position="1"/>
        <end position="10"/>
    </location>
</feature>
<feature type="region of interest" description="Disordered" evidence="10">
    <location>
        <begin position="133"/>
        <end position="157"/>
    </location>
</feature>